<sequence length="166" mass="18697">MESSPAQVTVETQGHKRAPTQNTREVMDLIAVWGEESVQAELQSSRRNADIYAKIAWGMEKKGYIRDTQLCCVKIKELWQVYQKTREVNSRSGSTPQICSFYEELHVILGGDPTTTPKRSLDTSQEPRATSSNNEEDIVDEEEEEEEENVRQASGGSILPTAKNSF</sequence>
<name>M7B3V1_CHEMY</name>
<dbReference type="Pfam" id="PF13837">
    <property type="entry name" value="Myb_DNA-bind_4"/>
    <property type="match status" value="1"/>
</dbReference>
<evidence type="ECO:0000256" key="1">
    <source>
        <dbReference type="SAM" id="MobiDB-lite"/>
    </source>
</evidence>
<feature type="compositionally biased region" description="Polar residues" evidence="1">
    <location>
        <begin position="113"/>
        <end position="132"/>
    </location>
</feature>
<dbReference type="PANTHER" id="PTHR47595:SF1">
    <property type="entry name" value="MYB_SANT-LIKE DNA-BINDING DOMAIN-CONTAINING PROTEIN"/>
    <property type="match status" value="1"/>
</dbReference>
<dbReference type="PANTHER" id="PTHR47595">
    <property type="entry name" value="HEAT SHOCK 70 KDA PROTEIN 14"/>
    <property type="match status" value="1"/>
</dbReference>
<dbReference type="Gene3D" id="1.10.10.60">
    <property type="entry name" value="Homeodomain-like"/>
    <property type="match status" value="1"/>
</dbReference>
<dbReference type="AlphaFoldDB" id="M7B3V1"/>
<organism evidence="3 4">
    <name type="scientific">Chelonia mydas</name>
    <name type="common">Green sea-turtle</name>
    <name type="synonym">Chelonia agassizi</name>
    <dbReference type="NCBI Taxonomy" id="8469"/>
    <lineage>
        <taxon>Eukaryota</taxon>
        <taxon>Metazoa</taxon>
        <taxon>Chordata</taxon>
        <taxon>Craniata</taxon>
        <taxon>Vertebrata</taxon>
        <taxon>Euteleostomi</taxon>
        <taxon>Archelosauria</taxon>
        <taxon>Testudinata</taxon>
        <taxon>Testudines</taxon>
        <taxon>Cryptodira</taxon>
        <taxon>Durocryptodira</taxon>
        <taxon>Americhelydia</taxon>
        <taxon>Chelonioidea</taxon>
        <taxon>Cheloniidae</taxon>
        <taxon>Chelonia</taxon>
    </lineage>
</organism>
<keyword evidence="4" id="KW-1185">Reference proteome</keyword>
<feature type="region of interest" description="Disordered" evidence="1">
    <location>
        <begin position="112"/>
        <end position="166"/>
    </location>
</feature>
<gene>
    <name evidence="3" type="ORF">UY3_10280</name>
</gene>
<reference evidence="4" key="1">
    <citation type="journal article" date="2013" name="Nat. Genet.">
        <title>The draft genomes of soft-shell turtle and green sea turtle yield insights into the development and evolution of the turtle-specific body plan.</title>
        <authorList>
            <person name="Wang Z."/>
            <person name="Pascual-Anaya J."/>
            <person name="Zadissa A."/>
            <person name="Li W."/>
            <person name="Niimura Y."/>
            <person name="Huang Z."/>
            <person name="Li C."/>
            <person name="White S."/>
            <person name="Xiong Z."/>
            <person name="Fang D."/>
            <person name="Wang B."/>
            <person name="Ming Y."/>
            <person name="Chen Y."/>
            <person name="Zheng Y."/>
            <person name="Kuraku S."/>
            <person name="Pignatelli M."/>
            <person name="Herrero J."/>
            <person name="Beal K."/>
            <person name="Nozawa M."/>
            <person name="Li Q."/>
            <person name="Wang J."/>
            <person name="Zhang H."/>
            <person name="Yu L."/>
            <person name="Shigenobu S."/>
            <person name="Wang J."/>
            <person name="Liu J."/>
            <person name="Flicek P."/>
            <person name="Searle S."/>
            <person name="Wang J."/>
            <person name="Kuratani S."/>
            <person name="Yin Y."/>
            <person name="Aken B."/>
            <person name="Zhang G."/>
            <person name="Irie N."/>
        </authorList>
    </citation>
    <scope>NUCLEOTIDE SEQUENCE [LARGE SCALE GENOMIC DNA]</scope>
</reference>
<dbReference type="InterPro" id="IPR044822">
    <property type="entry name" value="Myb_DNA-bind_4"/>
</dbReference>
<dbReference type="EMBL" id="KB539796">
    <property type="protein sequence ID" value="EMP32581.1"/>
    <property type="molecule type" value="Genomic_DNA"/>
</dbReference>
<evidence type="ECO:0000313" key="3">
    <source>
        <dbReference type="EMBL" id="EMP32581.1"/>
    </source>
</evidence>
<feature type="compositionally biased region" description="Acidic residues" evidence="1">
    <location>
        <begin position="134"/>
        <end position="148"/>
    </location>
</feature>
<protein>
    <submittedName>
        <fullName evidence="3">Zinc finger and SCAN domain-containing protein 20</fullName>
    </submittedName>
</protein>
<accession>M7B3V1</accession>
<feature type="domain" description="Myb/SANT-like DNA-binding" evidence="2">
    <location>
        <begin position="24"/>
        <end position="106"/>
    </location>
</feature>
<dbReference type="Proteomes" id="UP000031443">
    <property type="component" value="Unassembled WGS sequence"/>
</dbReference>
<evidence type="ECO:0000313" key="4">
    <source>
        <dbReference type="Proteomes" id="UP000031443"/>
    </source>
</evidence>
<evidence type="ECO:0000259" key="2">
    <source>
        <dbReference type="Pfam" id="PF13837"/>
    </source>
</evidence>
<proteinExistence type="predicted"/>